<feature type="transmembrane region" description="Helical" evidence="6">
    <location>
        <begin position="330"/>
        <end position="352"/>
    </location>
</feature>
<dbReference type="Proteomes" id="UP000322077">
    <property type="component" value="Unassembled WGS sequence"/>
</dbReference>
<keyword evidence="4 6" id="KW-1133">Transmembrane helix</keyword>
<dbReference type="GO" id="GO:0022857">
    <property type="term" value="F:transmembrane transporter activity"/>
    <property type="evidence" value="ECO:0007669"/>
    <property type="project" value="InterPro"/>
</dbReference>
<dbReference type="CDD" id="cd17321">
    <property type="entry name" value="MFS_MMR_MDR_like"/>
    <property type="match status" value="1"/>
</dbReference>
<feature type="transmembrane region" description="Helical" evidence="6">
    <location>
        <begin position="264"/>
        <end position="284"/>
    </location>
</feature>
<keyword evidence="2" id="KW-0813">Transport</keyword>
<dbReference type="PANTHER" id="PTHR42718:SF9">
    <property type="entry name" value="MAJOR FACILITATOR SUPERFAMILY MULTIDRUG TRANSPORTER MFSC"/>
    <property type="match status" value="1"/>
</dbReference>
<dbReference type="RefSeq" id="WP_149522824.1">
    <property type="nucleotide sequence ID" value="NZ_VTOU01000003.1"/>
</dbReference>
<evidence type="ECO:0000256" key="3">
    <source>
        <dbReference type="ARBA" id="ARBA00022692"/>
    </source>
</evidence>
<feature type="transmembrane region" description="Helical" evidence="6">
    <location>
        <begin position="12"/>
        <end position="36"/>
    </location>
</feature>
<accession>A0A5D9C2D6</accession>
<evidence type="ECO:0000259" key="7">
    <source>
        <dbReference type="PROSITE" id="PS50850"/>
    </source>
</evidence>
<dbReference type="InterPro" id="IPR036259">
    <property type="entry name" value="MFS_trans_sf"/>
</dbReference>
<keyword evidence="5 6" id="KW-0472">Membrane</keyword>
<organism evidence="8 9">
    <name type="scientific">Sphingomonas montanisoli</name>
    <dbReference type="NCBI Taxonomy" id="2606412"/>
    <lineage>
        <taxon>Bacteria</taxon>
        <taxon>Pseudomonadati</taxon>
        <taxon>Pseudomonadota</taxon>
        <taxon>Alphaproteobacteria</taxon>
        <taxon>Sphingomonadales</taxon>
        <taxon>Sphingomonadaceae</taxon>
        <taxon>Sphingomonas</taxon>
    </lineage>
</organism>
<feature type="transmembrane region" description="Helical" evidence="6">
    <location>
        <begin position="401"/>
        <end position="420"/>
    </location>
</feature>
<sequence>MNEDGLPQPRRLLAIIALSMGTALTTIDGAIATVALPTIARDLHVDGSAAVLVVTVYQLTLLMTMLPCAGIGDRIGLKRFYQYGQLLFTVSTILCFFAKSLPFLLVVRAMQGLGAAATLSMMAATIRNIYPSSHLGRGLGVNSVVASSSAALAPTLGGFILLYGQWPWVFAAAVPFAILSLILGRHALPDVPPSGGKFDLIGSVYNVIVFGLLIFGLEGLVHGDSPIVSLAVMGAGALLAVRFVQHELREERPILPVDLFASKLISLSIAGALLVFMANVSLTLSMPFRLQHLYGFTPAQVGAVMTPMPLALMVMAPISATLADKLNAGILGASGMFVFVIGLLLMAFLPIHPTSFDVAWRMAVCGVGVALYLPTNVRLVMAATPRDRAAAAGGLTSTTRMTGQTLGATMVAALLALGIGDGRIPVLIAACFAMIGGLFSVGRIRLGKPGQSL</sequence>
<protein>
    <submittedName>
        <fullName evidence="8">MFS transporter</fullName>
    </submittedName>
</protein>
<evidence type="ECO:0000256" key="2">
    <source>
        <dbReference type="ARBA" id="ARBA00022448"/>
    </source>
</evidence>
<keyword evidence="9" id="KW-1185">Reference proteome</keyword>
<name>A0A5D9C2D6_9SPHN</name>
<evidence type="ECO:0000313" key="8">
    <source>
        <dbReference type="EMBL" id="TZG26018.1"/>
    </source>
</evidence>
<evidence type="ECO:0000313" key="9">
    <source>
        <dbReference type="Proteomes" id="UP000322077"/>
    </source>
</evidence>
<dbReference type="EMBL" id="VTOU01000003">
    <property type="protein sequence ID" value="TZG26018.1"/>
    <property type="molecule type" value="Genomic_DNA"/>
</dbReference>
<dbReference type="Gene3D" id="1.20.1250.20">
    <property type="entry name" value="MFS general substrate transporter like domains"/>
    <property type="match status" value="1"/>
</dbReference>
<feature type="transmembrane region" description="Helical" evidence="6">
    <location>
        <begin position="48"/>
        <end position="68"/>
    </location>
</feature>
<dbReference type="PANTHER" id="PTHR42718">
    <property type="entry name" value="MAJOR FACILITATOR SUPERFAMILY MULTIDRUG TRANSPORTER MFSC"/>
    <property type="match status" value="1"/>
</dbReference>
<evidence type="ECO:0000256" key="5">
    <source>
        <dbReference type="ARBA" id="ARBA00023136"/>
    </source>
</evidence>
<feature type="transmembrane region" description="Helical" evidence="6">
    <location>
        <begin position="138"/>
        <end position="162"/>
    </location>
</feature>
<dbReference type="PRINTS" id="PR01036">
    <property type="entry name" value="TCRTETB"/>
</dbReference>
<feature type="transmembrane region" description="Helical" evidence="6">
    <location>
        <begin position="200"/>
        <end position="221"/>
    </location>
</feature>
<feature type="transmembrane region" description="Helical" evidence="6">
    <location>
        <begin position="105"/>
        <end position="126"/>
    </location>
</feature>
<dbReference type="SUPFAM" id="SSF103473">
    <property type="entry name" value="MFS general substrate transporter"/>
    <property type="match status" value="1"/>
</dbReference>
<evidence type="ECO:0000256" key="6">
    <source>
        <dbReference type="SAM" id="Phobius"/>
    </source>
</evidence>
<evidence type="ECO:0000256" key="4">
    <source>
        <dbReference type="ARBA" id="ARBA00022989"/>
    </source>
</evidence>
<feature type="transmembrane region" description="Helical" evidence="6">
    <location>
        <begin position="426"/>
        <end position="446"/>
    </location>
</feature>
<feature type="domain" description="Major facilitator superfamily (MFS) profile" evidence="7">
    <location>
        <begin position="14"/>
        <end position="448"/>
    </location>
</feature>
<dbReference type="AlphaFoldDB" id="A0A5D9C2D6"/>
<proteinExistence type="predicted"/>
<keyword evidence="3 6" id="KW-0812">Transmembrane</keyword>
<dbReference type="PROSITE" id="PS50850">
    <property type="entry name" value="MFS"/>
    <property type="match status" value="1"/>
</dbReference>
<feature type="transmembrane region" description="Helical" evidence="6">
    <location>
        <begin position="168"/>
        <end position="188"/>
    </location>
</feature>
<feature type="transmembrane region" description="Helical" evidence="6">
    <location>
        <begin position="304"/>
        <end position="323"/>
    </location>
</feature>
<feature type="transmembrane region" description="Helical" evidence="6">
    <location>
        <begin position="80"/>
        <end position="99"/>
    </location>
</feature>
<feature type="transmembrane region" description="Helical" evidence="6">
    <location>
        <begin position="227"/>
        <end position="244"/>
    </location>
</feature>
<dbReference type="InterPro" id="IPR020846">
    <property type="entry name" value="MFS_dom"/>
</dbReference>
<dbReference type="InterPro" id="IPR011701">
    <property type="entry name" value="MFS"/>
</dbReference>
<gene>
    <name evidence="8" type="ORF">FYJ91_13715</name>
</gene>
<comment type="caution">
    <text evidence="8">The sequence shown here is derived from an EMBL/GenBank/DDBJ whole genome shotgun (WGS) entry which is preliminary data.</text>
</comment>
<evidence type="ECO:0000256" key="1">
    <source>
        <dbReference type="ARBA" id="ARBA00004141"/>
    </source>
</evidence>
<dbReference type="Gene3D" id="1.20.1720.10">
    <property type="entry name" value="Multidrug resistance protein D"/>
    <property type="match status" value="1"/>
</dbReference>
<feature type="transmembrane region" description="Helical" evidence="6">
    <location>
        <begin position="358"/>
        <end position="380"/>
    </location>
</feature>
<reference evidence="8 9" key="1">
    <citation type="submission" date="2019-08" db="EMBL/GenBank/DDBJ databases">
        <authorList>
            <person name="Wang G."/>
            <person name="Xu Z."/>
        </authorList>
    </citation>
    <scope>NUCLEOTIDE SEQUENCE [LARGE SCALE GENOMIC DNA]</scope>
    <source>
        <strain evidence="8 9">ZX</strain>
    </source>
</reference>
<dbReference type="GO" id="GO:0016020">
    <property type="term" value="C:membrane"/>
    <property type="evidence" value="ECO:0007669"/>
    <property type="project" value="UniProtKB-SubCell"/>
</dbReference>
<dbReference type="Pfam" id="PF07690">
    <property type="entry name" value="MFS_1"/>
    <property type="match status" value="1"/>
</dbReference>
<comment type="subcellular location">
    <subcellularLocation>
        <location evidence="1">Membrane</location>
        <topology evidence="1">Multi-pass membrane protein</topology>
    </subcellularLocation>
</comment>